<evidence type="ECO:0000313" key="3">
    <source>
        <dbReference type="Proteomes" id="UP000007887"/>
    </source>
</evidence>
<reference evidence="2 3" key="1">
    <citation type="submission" date="2011-10" db="EMBL/GenBank/DDBJ databases">
        <title>Whole genome sequence of Selenomonas ruminantium subsp. lactilytica TAM6421.</title>
        <authorList>
            <person name="Oguchi A."/>
            <person name="Ankai A."/>
            <person name="Kaneko J."/>
            <person name="Yamada-Narita S."/>
            <person name="Fukui S."/>
            <person name="Takahashi M."/>
            <person name="Onodera T."/>
            <person name="Kojima S."/>
            <person name="Fushimi T."/>
            <person name="Abe N."/>
            <person name="Kamio Y."/>
            <person name="Yamazaki S."/>
            <person name="Fujita N."/>
        </authorList>
    </citation>
    <scope>NUCLEOTIDE SEQUENCE [LARGE SCALE GENOMIC DNA]</scope>
    <source>
        <strain evidence="3">NBRC 103574 / TAM6421</strain>
        <plasmid evidence="2 3">pSRC5</plasmid>
    </source>
</reference>
<dbReference type="HOGENOM" id="CLU_1569621_0_0_9"/>
<dbReference type="AlphaFoldDB" id="I0GWT0"/>
<dbReference type="EMBL" id="AP012301">
    <property type="protein sequence ID" value="BAL85217.1"/>
    <property type="molecule type" value="Genomic_DNA"/>
</dbReference>
<accession>I0GWT0</accession>
<dbReference type="Proteomes" id="UP000007887">
    <property type="component" value="Plasmid pSRC5"/>
</dbReference>
<sequence>MVDLENPFRDGRPGKDGKDGLSAYDIAVKHGYVGTEEEWLASLHGRDGRDGLSVQGPAGVQGPQGENGLSAYELDCQEGFVGTRQEWLQSLKTQGKKLPELQQDILNMALPATAEKKFLTGAQDVIGAVNETKSSTQAAVQTQTAITNMLTIQLAQLNAKVKMIEQQLKK</sequence>
<name>I0GWT0_SELRL</name>
<feature type="compositionally biased region" description="Basic and acidic residues" evidence="1">
    <location>
        <begin position="1"/>
        <end position="19"/>
    </location>
</feature>
<gene>
    <name evidence="2" type="ordered locus">SELR_pSRC500430</name>
</gene>
<evidence type="ECO:0008006" key="4">
    <source>
        <dbReference type="Google" id="ProtNLM"/>
    </source>
</evidence>
<evidence type="ECO:0000313" key="2">
    <source>
        <dbReference type="EMBL" id="BAL85217.1"/>
    </source>
</evidence>
<proteinExistence type="predicted"/>
<protein>
    <recommendedName>
        <fullName evidence="4">Collagen triple helix repeat-containing protein</fullName>
    </recommendedName>
</protein>
<dbReference type="KEGG" id="sri:SELR_pSRC500430"/>
<dbReference type="RefSeq" id="WP_014426235.1">
    <property type="nucleotide sequence ID" value="NC_017074.1"/>
</dbReference>
<geneLocation type="plasmid" evidence="2 3">
    <name>pSRC5</name>
</geneLocation>
<keyword evidence="2" id="KW-0614">Plasmid</keyword>
<dbReference type="PATRIC" id="fig|927704.6.peg.3560"/>
<feature type="region of interest" description="Disordered" evidence="1">
    <location>
        <begin position="1"/>
        <end position="20"/>
    </location>
</feature>
<evidence type="ECO:0000256" key="1">
    <source>
        <dbReference type="SAM" id="MobiDB-lite"/>
    </source>
</evidence>
<organism evidence="2 3">
    <name type="scientific">Selenomonas ruminantium subsp. lactilytica (strain NBRC 103574 / TAM6421)</name>
    <dbReference type="NCBI Taxonomy" id="927704"/>
    <lineage>
        <taxon>Bacteria</taxon>
        <taxon>Bacillati</taxon>
        <taxon>Bacillota</taxon>
        <taxon>Negativicutes</taxon>
        <taxon>Selenomonadales</taxon>
        <taxon>Selenomonadaceae</taxon>
        <taxon>Selenomonas</taxon>
    </lineage>
</organism>